<evidence type="ECO:0000256" key="2">
    <source>
        <dbReference type="ARBA" id="ARBA00022649"/>
    </source>
</evidence>
<feature type="domain" description="PIN" evidence="9">
    <location>
        <begin position="4"/>
        <end position="126"/>
    </location>
</feature>
<dbReference type="EC" id="3.1.-.-" evidence="8"/>
<evidence type="ECO:0000256" key="3">
    <source>
        <dbReference type="ARBA" id="ARBA00022722"/>
    </source>
</evidence>
<evidence type="ECO:0000256" key="5">
    <source>
        <dbReference type="ARBA" id="ARBA00022801"/>
    </source>
</evidence>
<comment type="caution">
    <text evidence="10">The sequence shown here is derived from an EMBL/GenBank/DDBJ whole genome shotgun (WGS) entry which is preliminary data.</text>
</comment>
<organism evidence="10 11">
    <name type="scientific">Kineococcus halophytocola</name>
    <dbReference type="NCBI Taxonomy" id="3234027"/>
    <lineage>
        <taxon>Bacteria</taxon>
        <taxon>Bacillati</taxon>
        <taxon>Actinomycetota</taxon>
        <taxon>Actinomycetes</taxon>
        <taxon>Kineosporiales</taxon>
        <taxon>Kineosporiaceae</taxon>
        <taxon>Kineococcus</taxon>
    </lineage>
</organism>
<keyword evidence="11" id="KW-1185">Reference proteome</keyword>
<dbReference type="EMBL" id="JBGFTU010000011">
    <property type="protein sequence ID" value="MEZ0165388.1"/>
    <property type="molecule type" value="Genomic_DNA"/>
</dbReference>
<keyword evidence="5 8" id="KW-0378">Hydrolase</keyword>
<evidence type="ECO:0000256" key="8">
    <source>
        <dbReference type="HAMAP-Rule" id="MF_00265"/>
    </source>
</evidence>
<name>A0ABV4H1E2_9ACTN</name>
<dbReference type="HAMAP" id="MF_00265">
    <property type="entry name" value="VapC_Nob1"/>
    <property type="match status" value="1"/>
</dbReference>
<reference evidence="10 11" key="1">
    <citation type="submission" date="2024-07" db="EMBL/GenBank/DDBJ databases">
        <authorList>
            <person name="Thanompreechachai J."/>
            <person name="Duangmal K."/>
        </authorList>
    </citation>
    <scope>NUCLEOTIDE SEQUENCE [LARGE SCALE GENOMIC DNA]</scope>
    <source>
        <strain evidence="10 11">LSe6-4</strain>
    </source>
</reference>
<keyword evidence="4 8" id="KW-0479">Metal-binding</keyword>
<dbReference type="SUPFAM" id="SSF88723">
    <property type="entry name" value="PIN domain-like"/>
    <property type="match status" value="1"/>
</dbReference>
<accession>A0ABV4H1E2</accession>
<feature type="binding site" evidence="8">
    <location>
        <position position="6"/>
    </location>
    <ligand>
        <name>Mg(2+)</name>
        <dbReference type="ChEBI" id="CHEBI:18420"/>
    </ligand>
</feature>
<evidence type="ECO:0000256" key="7">
    <source>
        <dbReference type="ARBA" id="ARBA00038093"/>
    </source>
</evidence>
<comment type="similarity">
    <text evidence="7 8">Belongs to the PINc/VapC protein family.</text>
</comment>
<evidence type="ECO:0000256" key="6">
    <source>
        <dbReference type="ARBA" id="ARBA00022842"/>
    </source>
</evidence>
<dbReference type="Gene3D" id="3.40.50.1010">
    <property type="entry name" value="5'-nuclease"/>
    <property type="match status" value="1"/>
</dbReference>
<dbReference type="RefSeq" id="WP_370441607.1">
    <property type="nucleotide sequence ID" value="NZ_JBGFTU010000011.1"/>
</dbReference>
<gene>
    <name evidence="8" type="primary">vapC</name>
    <name evidence="10" type="ORF">AB2L27_11520</name>
</gene>
<feature type="binding site" evidence="8">
    <location>
        <position position="103"/>
    </location>
    <ligand>
        <name>Mg(2+)</name>
        <dbReference type="ChEBI" id="CHEBI:18420"/>
    </ligand>
</feature>
<keyword evidence="8" id="KW-0800">Toxin</keyword>
<keyword evidence="6 8" id="KW-0460">Magnesium</keyword>
<protein>
    <recommendedName>
        <fullName evidence="8">Ribonuclease VapC</fullName>
        <shortName evidence="8">RNase VapC</shortName>
        <ecNumber evidence="8">3.1.-.-</ecNumber>
    </recommendedName>
    <alternativeName>
        <fullName evidence="8">Toxin VapC</fullName>
    </alternativeName>
</protein>
<evidence type="ECO:0000313" key="11">
    <source>
        <dbReference type="Proteomes" id="UP001565927"/>
    </source>
</evidence>
<dbReference type="InterPro" id="IPR002716">
    <property type="entry name" value="PIN_dom"/>
</dbReference>
<dbReference type="InterPro" id="IPR022907">
    <property type="entry name" value="VapC_family"/>
</dbReference>
<keyword evidence="3 8" id="KW-0540">Nuclease</keyword>
<evidence type="ECO:0000256" key="4">
    <source>
        <dbReference type="ARBA" id="ARBA00022723"/>
    </source>
</evidence>
<dbReference type="InterPro" id="IPR050556">
    <property type="entry name" value="Type_II_TA_system_RNase"/>
</dbReference>
<evidence type="ECO:0000256" key="1">
    <source>
        <dbReference type="ARBA" id="ARBA00001946"/>
    </source>
</evidence>
<dbReference type="InterPro" id="IPR029060">
    <property type="entry name" value="PIN-like_dom_sf"/>
</dbReference>
<comment type="function">
    <text evidence="8">Toxic component of a toxin-antitoxin (TA) system. An RNase.</text>
</comment>
<dbReference type="PANTHER" id="PTHR33653:SF1">
    <property type="entry name" value="RIBONUCLEASE VAPC2"/>
    <property type="match status" value="1"/>
</dbReference>
<dbReference type="Proteomes" id="UP001565927">
    <property type="component" value="Unassembled WGS sequence"/>
</dbReference>
<proteinExistence type="inferred from homology"/>
<comment type="cofactor">
    <cofactor evidence="1 8">
        <name>Mg(2+)</name>
        <dbReference type="ChEBI" id="CHEBI:18420"/>
    </cofactor>
</comment>
<evidence type="ECO:0000313" key="10">
    <source>
        <dbReference type="EMBL" id="MEZ0165388.1"/>
    </source>
</evidence>
<evidence type="ECO:0000259" key="9">
    <source>
        <dbReference type="Pfam" id="PF01850"/>
    </source>
</evidence>
<keyword evidence="2 8" id="KW-1277">Toxin-antitoxin system</keyword>
<dbReference type="PANTHER" id="PTHR33653">
    <property type="entry name" value="RIBONUCLEASE VAPC2"/>
    <property type="match status" value="1"/>
</dbReference>
<dbReference type="Pfam" id="PF01850">
    <property type="entry name" value="PIN"/>
    <property type="match status" value="1"/>
</dbReference>
<sequence>MTHLLDTNAVIDLFTLPTGTPTNVPDDAVTHVSVITHLEMDFGVASAAHRQDPARLLRMTGSLQRLLTTWVPVPVDDVVAGAFLEVARAALAAGQNPRRRTNDLVIAATARARGWTLVTGDRTLLRAVDTVVPVVALR</sequence>